<reference evidence="1 2" key="1">
    <citation type="submission" date="2016-09" db="EMBL/GenBank/DDBJ databases">
        <title>The draft genome of Dichanthelium oligosanthes: A C3 panicoid grass species.</title>
        <authorList>
            <person name="Studer A.J."/>
            <person name="Schnable J.C."/>
            <person name="Brutnell T.P."/>
        </authorList>
    </citation>
    <scope>NUCLEOTIDE SEQUENCE [LARGE SCALE GENOMIC DNA]</scope>
    <source>
        <strain evidence="2">cv. Kellogg 1175</strain>
        <tissue evidence="1">Leaf</tissue>
    </source>
</reference>
<dbReference type="Proteomes" id="UP000095767">
    <property type="component" value="Unassembled WGS sequence"/>
</dbReference>
<comment type="caution">
    <text evidence="1">The sequence shown here is derived from an EMBL/GenBank/DDBJ whole genome shotgun (WGS) entry which is preliminary data.</text>
</comment>
<evidence type="ECO:0000313" key="2">
    <source>
        <dbReference type="Proteomes" id="UP000095767"/>
    </source>
</evidence>
<dbReference type="OrthoDB" id="663694at2759"/>
<feature type="non-terminal residue" evidence="1">
    <location>
        <position position="1"/>
    </location>
</feature>
<keyword evidence="2" id="KW-1185">Reference proteome</keyword>
<protein>
    <submittedName>
        <fullName evidence="1">Uncharacterized protein</fullName>
    </submittedName>
</protein>
<dbReference type="EMBL" id="LWDX02022962">
    <property type="protein sequence ID" value="OEL31642.1"/>
    <property type="molecule type" value="Genomic_DNA"/>
</dbReference>
<dbReference type="STRING" id="888268.A0A1E5W2M1"/>
<accession>A0A1E5W2M1</accession>
<dbReference type="AlphaFoldDB" id="A0A1E5W2M1"/>
<evidence type="ECO:0000313" key="1">
    <source>
        <dbReference type="EMBL" id="OEL31642.1"/>
    </source>
</evidence>
<dbReference type="CDD" id="cd00590">
    <property type="entry name" value="RRM_SF"/>
    <property type="match status" value="1"/>
</dbReference>
<gene>
    <name evidence="1" type="ORF">BAE44_0007340</name>
</gene>
<sequence>LLAPGSTGSPPGLTAKFLQRFARVSNLPPGFMEWDIPELFTPFGPLLMWDVPISMTSVTVLLRPA</sequence>
<proteinExistence type="predicted"/>
<name>A0A1E5W2M1_9POAL</name>
<organism evidence="1 2">
    <name type="scientific">Dichanthelium oligosanthes</name>
    <dbReference type="NCBI Taxonomy" id="888268"/>
    <lineage>
        <taxon>Eukaryota</taxon>
        <taxon>Viridiplantae</taxon>
        <taxon>Streptophyta</taxon>
        <taxon>Embryophyta</taxon>
        <taxon>Tracheophyta</taxon>
        <taxon>Spermatophyta</taxon>
        <taxon>Magnoliopsida</taxon>
        <taxon>Liliopsida</taxon>
        <taxon>Poales</taxon>
        <taxon>Poaceae</taxon>
        <taxon>PACMAD clade</taxon>
        <taxon>Panicoideae</taxon>
        <taxon>Panicodae</taxon>
        <taxon>Paniceae</taxon>
        <taxon>Dichantheliinae</taxon>
        <taxon>Dichanthelium</taxon>
    </lineage>
</organism>